<dbReference type="Proteomes" id="UP000294003">
    <property type="component" value="Unassembled WGS sequence"/>
</dbReference>
<keyword evidence="1" id="KW-1133">Transmembrane helix</keyword>
<organism evidence="2 3">
    <name type="scientific">Monosporascus cannonballus</name>
    <dbReference type="NCBI Taxonomy" id="155416"/>
    <lineage>
        <taxon>Eukaryota</taxon>
        <taxon>Fungi</taxon>
        <taxon>Dikarya</taxon>
        <taxon>Ascomycota</taxon>
        <taxon>Pezizomycotina</taxon>
        <taxon>Sordariomycetes</taxon>
        <taxon>Xylariomycetidae</taxon>
        <taxon>Xylariales</taxon>
        <taxon>Xylariales incertae sedis</taxon>
        <taxon>Monosporascus</taxon>
    </lineage>
</organism>
<protein>
    <submittedName>
        <fullName evidence="2">Uncharacterized protein</fullName>
    </submittedName>
</protein>
<keyword evidence="1" id="KW-0812">Transmembrane</keyword>
<evidence type="ECO:0000313" key="3">
    <source>
        <dbReference type="Proteomes" id="UP000294003"/>
    </source>
</evidence>
<dbReference type="EMBL" id="QJNS01000017">
    <property type="protein sequence ID" value="RYO93550.1"/>
    <property type="molecule type" value="Genomic_DNA"/>
</dbReference>
<comment type="caution">
    <text evidence="2">The sequence shown here is derived from an EMBL/GenBank/DDBJ whole genome shotgun (WGS) entry which is preliminary data.</text>
</comment>
<feature type="transmembrane region" description="Helical" evidence="1">
    <location>
        <begin position="278"/>
        <end position="303"/>
    </location>
</feature>
<dbReference type="PANTHER" id="PTHR37544">
    <property type="entry name" value="SPRAY-RELATED"/>
    <property type="match status" value="1"/>
</dbReference>
<name>A0ABY0HJV6_9PEZI</name>
<gene>
    <name evidence="2" type="ORF">DL762_000988</name>
</gene>
<keyword evidence="1" id="KW-0472">Membrane</keyword>
<dbReference type="PANTHER" id="PTHR37544:SF3">
    <property type="entry name" value="SPRAY"/>
    <property type="match status" value="1"/>
</dbReference>
<accession>A0ABY0HJV6</accession>
<proteinExistence type="predicted"/>
<sequence>MSYDTPLPPWLTEEFFFPPLIREDMADSTSDYFIVKTRGFGVLPSCSPLLSPDLSLTKKAVDGSPIKCHTSPIPRYETRLRLDGPIAREVQGFMSSSNDPDNAYPTAPCNGVFVMGWGRSIASNGTSTGLMDSSFVACEPVVISRFFEVAIDHEGHVLSAELLDDTDENSYELDPASVANLTWRTNYFLQQLKGSWHSDVRTQDWMHYLLKILDDDNSALVDPSEDIPDPQILIPQIERLYKERFAALLYTAPQIFDEYEQGGPLVVGKRVTTETRLFMVRGAFIISTLVLAIDIIAAIFIYWRGTMVYLPRMPTTIASLLGYTAASRIASERLKSLRDGEEAVSSTFSFGHYTGFDGKAHLGIDVDPHVVPVDLQALKRGDTRLSDSTISKLRRCPRRRAHHEVWL</sequence>
<keyword evidence="3" id="KW-1185">Reference proteome</keyword>
<evidence type="ECO:0000313" key="2">
    <source>
        <dbReference type="EMBL" id="RYO93550.1"/>
    </source>
</evidence>
<evidence type="ECO:0000256" key="1">
    <source>
        <dbReference type="SAM" id="Phobius"/>
    </source>
</evidence>
<reference evidence="2 3" key="1">
    <citation type="submission" date="2018-06" db="EMBL/GenBank/DDBJ databases">
        <title>Complete Genomes of Monosporascus.</title>
        <authorList>
            <person name="Robinson A.J."/>
            <person name="Natvig D.O."/>
        </authorList>
    </citation>
    <scope>NUCLEOTIDE SEQUENCE [LARGE SCALE GENOMIC DNA]</scope>
    <source>
        <strain evidence="2 3">CBS 609.92</strain>
    </source>
</reference>